<evidence type="ECO:0000256" key="1">
    <source>
        <dbReference type="SAM" id="MobiDB-lite"/>
    </source>
</evidence>
<gene>
    <name evidence="2" type="ORF">ACFSQT_37700</name>
</gene>
<evidence type="ECO:0000313" key="2">
    <source>
        <dbReference type="EMBL" id="MFD2058612.1"/>
    </source>
</evidence>
<feature type="region of interest" description="Disordered" evidence="1">
    <location>
        <begin position="58"/>
        <end position="81"/>
    </location>
</feature>
<dbReference type="RefSeq" id="WP_379027088.1">
    <property type="nucleotide sequence ID" value="NZ_JBHUGY010000076.1"/>
</dbReference>
<feature type="compositionally biased region" description="Basic and acidic residues" evidence="1">
    <location>
        <begin position="60"/>
        <end position="81"/>
    </location>
</feature>
<organism evidence="2 3">
    <name type="scientific">Mesorhizobium calcicola</name>
    <dbReference type="NCBI Taxonomy" id="1300310"/>
    <lineage>
        <taxon>Bacteria</taxon>
        <taxon>Pseudomonadati</taxon>
        <taxon>Pseudomonadota</taxon>
        <taxon>Alphaproteobacteria</taxon>
        <taxon>Hyphomicrobiales</taxon>
        <taxon>Phyllobacteriaceae</taxon>
        <taxon>Mesorhizobium</taxon>
    </lineage>
</organism>
<reference evidence="3" key="1">
    <citation type="journal article" date="2019" name="Int. J. Syst. Evol. Microbiol.">
        <title>The Global Catalogue of Microorganisms (GCM) 10K type strain sequencing project: providing services to taxonomists for standard genome sequencing and annotation.</title>
        <authorList>
            <consortium name="The Broad Institute Genomics Platform"/>
            <consortium name="The Broad Institute Genome Sequencing Center for Infectious Disease"/>
            <person name="Wu L."/>
            <person name="Ma J."/>
        </authorList>
    </citation>
    <scope>NUCLEOTIDE SEQUENCE [LARGE SCALE GENOMIC DNA]</scope>
    <source>
        <strain evidence="3">CGMCC 1.16226</strain>
    </source>
</reference>
<accession>A0ABW4WSI9</accession>
<sequence length="81" mass="9041">MVADRVFDGARRGHGFFLLFRGFWEVADNYAILISQSLLFLGSHGCIIATKLPERPISAAEDKPMSSTRRDSACELQAERP</sequence>
<feature type="non-terminal residue" evidence="2">
    <location>
        <position position="81"/>
    </location>
</feature>
<protein>
    <submittedName>
        <fullName evidence="2">Uncharacterized protein</fullName>
    </submittedName>
</protein>
<dbReference type="EMBL" id="JBHUGY010000076">
    <property type="protein sequence ID" value="MFD2058612.1"/>
    <property type="molecule type" value="Genomic_DNA"/>
</dbReference>
<comment type="caution">
    <text evidence="2">The sequence shown here is derived from an EMBL/GenBank/DDBJ whole genome shotgun (WGS) entry which is preliminary data.</text>
</comment>
<keyword evidence="3" id="KW-1185">Reference proteome</keyword>
<dbReference type="Proteomes" id="UP001597349">
    <property type="component" value="Unassembled WGS sequence"/>
</dbReference>
<proteinExistence type="predicted"/>
<evidence type="ECO:0000313" key="3">
    <source>
        <dbReference type="Proteomes" id="UP001597349"/>
    </source>
</evidence>
<name>A0ABW4WSI9_9HYPH</name>